<sequence length="52" mass="5959">MPIQEYVEIHSSPLKLGATRCFFSHCRLQLSLHRVELDEDLSHAALTEIYGC</sequence>
<protein>
    <submittedName>
        <fullName evidence="1">Uncharacterized protein</fullName>
    </submittedName>
</protein>
<proteinExistence type="predicted"/>
<reference evidence="1" key="2">
    <citation type="journal article" date="2015" name="Fish Shellfish Immunol.">
        <title>Early steps in the European eel (Anguilla anguilla)-Vibrio vulnificus interaction in the gills: Role of the RtxA13 toxin.</title>
        <authorList>
            <person name="Callol A."/>
            <person name="Pajuelo D."/>
            <person name="Ebbesson L."/>
            <person name="Teles M."/>
            <person name="MacKenzie S."/>
            <person name="Amaro C."/>
        </authorList>
    </citation>
    <scope>NUCLEOTIDE SEQUENCE</scope>
</reference>
<dbReference type="AlphaFoldDB" id="A0A0E9TV89"/>
<name>A0A0E9TV89_ANGAN</name>
<dbReference type="EMBL" id="GBXM01051767">
    <property type="protein sequence ID" value="JAH56810.1"/>
    <property type="molecule type" value="Transcribed_RNA"/>
</dbReference>
<reference evidence="1" key="1">
    <citation type="submission" date="2014-11" db="EMBL/GenBank/DDBJ databases">
        <authorList>
            <person name="Amaro Gonzalez C."/>
        </authorList>
    </citation>
    <scope>NUCLEOTIDE SEQUENCE</scope>
</reference>
<evidence type="ECO:0000313" key="1">
    <source>
        <dbReference type="EMBL" id="JAH56810.1"/>
    </source>
</evidence>
<organism evidence="1">
    <name type="scientific">Anguilla anguilla</name>
    <name type="common">European freshwater eel</name>
    <name type="synonym">Muraena anguilla</name>
    <dbReference type="NCBI Taxonomy" id="7936"/>
    <lineage>
        <taxon>Eukaryota</taxon>
        <taxon>Metazoa</taxon>
        <taxon>Chordata</taxon>
        <taxon>Craniata</taxon>
        <taxon>Vertebrata</taxon>
        <taxon>Euteleostomi</taxon>
        <taxon>Actinopterygii</taxon>
        <taxon>Neopterygii</taxon>
        <taxon>Teleostei</taxon>
        <taxon>Anguilliformes</taxon>
        <taxon>Anguillidae</taxon>
        <taxon>Anguilla</taxon>
    </lineage>
</organism>
<accession>A0A0E9TV89</accession>